<dbReference type="PANTHER" id="PTHR35408">
    <property type="entry name" value="CHROMOSOME 15, WHOLE GENOME SHOTGUN SEQUENCE"/>
    <property type="match status" value="1"/>
</dbReference>
<dbReference type="InterPro" id="IPR001173">
    <property type="entry name" value="Glyco_trans_2-like"/>
</dbReference>
<evidence type="ECO:0000259" key="3">
    <source>
        <dbReference type="Pfam" id="PF13632"/>
    </source>
</evidence>
<feature type="domain" description="DUF7928" evidence="4">
    <location>
        <begin position="170"/>
        <end position="293"/>
    </location>
</feature>
<feature type="transmembrane region" description="Helical" evidence="2">
    <location>
        <begin position="908"/>
        <end position="928"/>
    </location>
</feature>
<feature type="transmembrane region" description="Helical" evidence="2">
    <location>
        <begin position="313"/>
        <end position="334"/>
    </location>
</feature>
<dbReference type="InterPro" id="IPR057688">
    <property type="entry name" value="DUF7928"/>
</dbReference>
<keyword evidence="2" id="KW-1133">Transmembrane helix</keyword>
<evidence type="ECO:0000256" key="1">
    <source>
        <dbReference type="SAM" id="MobiDB-lite"/>
    </source>
</evidence>
<accession>A0A0E9NQB9</accession>
<feature type="region of interest" description="Disordered" evidence="1">
    <location>
        <begin position="25"/>
        <end position="71"/>
    </location>
</feature>
<keyword evidence="2" id="KW-0472">Membrane</keyword>
<name>A0A0E9NQB9_SAICN</name>
<feature type="compositionally biased region" description="Basic and acidic residues" evidence="1">
    <location>
        <begin position="31"/>
        <end position="42"/>
    </location>
</feature>
<reference evidence="5 6" key="3">
    <citation type="journal article" date="2015" name="Genome Announc.">
        <title>Draft Genome Sequence of the Archiascomycetous Yeast Saitoella complicata.</title>
        <authorList>
            <person name="Yamauchi K."/>
            <person name="Kondo S."/>
            <person name="Hamamoto M."/>
            <person name="Takahashi Y."/>
            <person name="Ogura Y."/>
            <person name="Hayashi T."/>
            <person name="Nishida H."/>
        </authorList>
    </citation>
    <scope>NUCLEOTIDE SEQUENCE [LARGE SCALE GENOMIC DNA]</scope>
    <source>
        <strain evidence="5 6">NRRL Y-17804</strain>
    </source>
</reference>
<dbReference type="AlphaFoldDB" id="A0A0E9NQB9"/>
<dbReference type="Proteomes" id="UP000033140">
    <property type="component" value="Unassembled WGS sequence"/>
</dbReference>
<gene>
    <name evidence="5" type="ORF">G7K_6081-t1</name>
</gene>
<evidence type="ECO:0000256" key="2">
    <source>
        <dbReference type="SAM" id="Phobius"/>
    </source>
</evidence>
<protein>
    <submittedName>
        <fullName evidence="5">Uncharacterized protein</fullName>
    </submittedName>
</protein>
<feature type="transmembrane region" description="Helical" evidence="2">
    <location>
        <begin position="785"/>
        <end position="806"/>
    </location>
</feature>
<dbReference type="STRING" id="698492.A0A0E9NQB9"/>
<dbReference type="InterPro" id="IPR029044">
    <property type="entry name" value="Nucleotide-diphossugar_trans"/>
</dbReference>
<reference evidence="5 6" key="2">
    <citation type="journal article" date="2014" name="J. Gen. Appl. Microbiol.">
        <title>The early diverging ascomycetous budding yeast Saitoella complicata has three histone deacetylases belonging to the Clr6, Hos2, and Rpd3 lineages.</title>
        <authorList>
            <person name="Nishida H."/>
            <person name="Matsumoto T."/>
            <person name="Kondo S."/>
            <person name="Hamamoto M."/>
            <person name="Yoshikawa H."/>
        </authorList>
    </citation>
    <scope>NUCLEOTIDE SEQUENCE [LARGE SCALE GENOMIC DNA]</scope>
    <source>
        <strain evidence="5 6">NRRL Y-17804</strain>
    </source>
</reference>
<reference evidence="5 6" key="1">
    <citation type="journal article" date="2011" name="J. Gen. Appl. Microbiol.">
        <title>Draft genome sequencing of the enigmatic yeast Saitoella complicata.</title>
        <authorList>
            <person name="Nishida H."/>
            <person name="Hamamoto M."/>
            <person name="Sugiyama J."/>
        </authorList>
    </citation>
    <scope>NUCLEOTIDE SEQUENCE [LARGE SCALE GENOMIC DNA]</scope>
    <source>
        <strain evidence="5 6">NRRL Y-17804</strain>
    </source>
</reference>
<dbReference type="Gene3D" id="3.90.550.10">
    <property type="entry name" value="Spore Coat Polysaccharide Biosynthesis Protein SpsA, Chain A"/>
    <property type="match status" value="1"/>
</dbReference>
<dbReference type="Pfam" id="PF13632">
    <property type="entry name" value="Glyco_trans_2_3"/>
    <property type="match status" value="1"/>
</dbReference>
<evidence type="ECO:0000313" key="6">
    <source>
        <dbReference type="Proteomes" id="UP000033140"/>
    </source>
</evidence>
<dbReference type="Pfam" id="PF25550">
    <property type="entry name" value="DUF7928"/>
    <property type="match status" value="1"/>
</dbReference>
<keyword evidence="6" id="KW-1185">Reference proteome</keyword>
<feature type="transmembrane region" description="Helical" evidence="2">
    <location>
        <begin position="881"/>
        <end position="901"/>
    </location>
</feature>
<dbReference type="PANTHER" id="PTHR35408:SF3">
    <property type="entry name" value="GLYCOSYLTRANSFERASE 2-LIKE DOMAIN-CONTAINING PROTEIN"/>
    <property type="match status" value="1"/>
</dbReference>
<evidence type="ECO:0000313" key="5">
    <source>
        <dbReference type="EMBL" id="GAO51993.1"/>
    </source>
</evidence>
<sequence length="952" mass="106684">MKSYFAAKDGAQGFTRKGFGDFKYQKRTKGKKSEKGKEKSDEVDTNIEEVAPEKVNTHRRNKSSSARSTLSHSASVRSVALSTKGRGPSVFIDDIEREELWAEYLYRTAAKKGWFRNTGGASGLLSPTAVGAGDISFDESSMRMSRRLSVFTPGVQQPVVVEKALAVGQISLRVQKGDYRTFPPALDGGEFEMAVAGLNVESAIKITNKTPALILSKLPPTAFEVVLGENNHIQILENVQMLARGRRNQFAAFIRDEKSLVVWDDDPQNLIPRATDLEKEIIEAVWSKKPVVTEEAADLEKGTLMGEKRERQLLIPGVVACATAMLGTFIGLGIRSLVNESLQQGGGWERFAMLAAVPHTIFFSMFFTMIVCSSIIQLFGPTQQLNENSLSFSAKPPRRVAGYLPHITIQMPVYKESLEKVIDPTIRSVKAAISTYELQGGTASIFVNDDGMQLISEDEADERIDYYGEQGIGWVARPPHGTNGFVRAGRFKKASNMNFSLNMSLAVEAKLEGIERGPEWTDQDEYDAYEKALEESQDEIANGEAWAEGDIRIGDFILIIDSDTRVPEDCFLDAASEFMLSPEVAIIQHASGVMQVVDDFWENGITFFTNLVYLAIRYATAGGDVAAFVGHNAFIRWTALQEVAWLDDDGTTKWWSESHVSEDFEMALKLQILGYTIRLASYHNGDFKEGVSLTVYDELTRWEKYAYGCSELMFHPIRFWLTRGPFTPLFLTFISSKIKGFSKFTILAYIGTYFAIGGAWLLTVVNYFVIGWYKYAVDKYYVDSWQITLSCLVVFCAAGPFCSAIYRYRIGHASLLPALYENFRWVPLLTAFMGGLSMHVSWALICHLFSLPLSWGATAKELEASNFFKEVPKIARRFKWIYLWIAVGAAMMIYLAFFAPYKWRIDTVIVVLPLVWQLVFHALLPIHMGSLHSYPIIPNKSRPFSHISIVPS</sequence>
<dbReference type="SUPFAM" id="SSF53448">
    <property type="entry name" value="Nucleotide-diphospho-sugar transferases"/>
    <property type="match status" value="1"/>
</dbReference>
<evidence type="ECO:0000259" key="4">
    <source>
        <dbReference type="Pfam" id="PF25550"/>
    </source>
</evidence>
<feature type="transmembrane region" description="Helical" evidence="2">
    <location>
        <begin position="746"/>
        <end position="773"/>
    </location>
</feature>
<dbReference type="OMA" id="HDNNIGW"/>
<dbReference type="EMBL" id="BACD03000057">
    <property type="protein sequence ID" value="GAO51993.1"/>
    <property type="molecule type" value="Genomic_DNA"/>
</dbReference>
<feature type="transmembrane region" description="Helical" evidence="2">
    <location>
        <begin position="354"/>
        <end position="379"/>
    </location>
</feature>
<feature type="domain" description="Glycosyltransferase 2-like" evidence="3">
    <location>
        <begin position="556"/>
        <end position="762"/>
    </location>
</feature>
<organism evidence="5 6">
    <name type="scientific">Saitoella complicata (strain BCRC 22490 / CBS 7301 / JCM 7358 / NBRC 10748 / NRRL Y-17804)</name>
    <dbReference type="NCBI Taxonomy" id="698492"/>
    <lineage>
        <taxon>Eukaryota</taxon>
        <taxon>Fungi</taxon>
        <taxon>Dikarya</taxon>
        <taxon>Ascomycota</taxon>
        <taxon>Taphrinomycotina</taxon>
        <taxon>Taphrinomycotina incertae sedis</taxon>
        <taxon>Saitoella</taxon>
    </lineage>
</organism>
<proteinExistence type="predicted"/>
<comment type="caution">
    <text evidence="5">The sequence shown here is derived from an EMBL/GenBank/DDBJ whole genome shotgun (WGS) entry which is preliminary data.</text>
</comment>
<keyword evidence="2" id="KW-0812">Transmembrane</keyword>
<feature type="transmembrane region" description="Helical" evidence="2">
    <location>
        <begin position="826"/>
        <end position="845"/>
    </location>
</feature>